<dbReference type="InterPro" id="IPR036390">
    <property type="entry name" value="WH_DNA-bd_sf"/>
</dbReference>
<dbReference type="AlphaFoldDB" id="A0A0J9CDX9"/>
<dbReference type="PRINTS" id="PR00598">
    <property type="entry name" value="HTHMARR"/>
</dbReference>
<dbReference type="Pfam" id="PF01047">
    <property type="entry name" value="MarR"/>
    <property type="match status" value="1"/>
</dbReference>
<sequence>MTDHTPDSRTVGEHFLEFIISFFNLAKGRYQQQNQIKANSVAFHALVVLNQPGRPAPTMSELASELEITKQQLTKLVNDLEEKQLVERQHDHRNRRQVYLTITPTGVRIVQQLKEAMLSCTMAGLSGFTREELSEMDDCLVRLSALLDKFDPQKPQDMDCGDFPQI</sequence>
<protein>
    <recommendedName>
        <fullName evidence="1">HTH marR-type domain-containing protein</fullName>
    </recommendedName>
</protein>
<reference evidence="2 3" key="1">
    <citation type="submission" date="2011-04" db="EMBL/GenBank/DDBJ databases">
        <title>The Genome Sequence of Clostridium citroniae WAL-19142.</title>
        <authorList>
            <consortium name="The Broad Institute Genome Sequencing Platform"/>
            <person name="Earl A."/>
            <person name="Ward D."/>
            <person name="Feldgarden M."/>
            <person name="Gevers D."/>
            <person name="Warren Y.A."/>
            <person name="Tyrrell K.L."/>
            <person name="Citron D.M."/>
            <person name="Goldstein E.J."/>
            <person name="Daigneault M."/>
            <person name="Allen-Vercoe E."/>
            <person name="Young S.K."/>
            <person name="Zeng Q."/>
            <person name="Gargeya S."/>
            <person name="Fitzgerald M."/>
            <person name="Haas B."/>
            <person name="Abouelleil A."/>
            <person name="Alvarado L."/>
            <person name="Arachchi H.M."/>
            <person name="Berlin A."/>
            <person name="Brown A."/>
            <person name="Chapman S.B."/>
            <person name="Chen Z."/>
            <person name="Dunbar C."/>
            <person name="Freedman E."/>
            <person name="Gearin G."/>
            <person name="Gellesch M."/>
            <person name="Goldberg J."/>
            <person name="Griggs A."/>
            <person name="Gujja S."/>
            <person name="Heilman E.R."/>
            <person name="Heiman D."/>
            <person name="Howarth C."/>
            <person name="Larson L."/>
            <person name="Lui A."/>
            <person name="MacDonald P.J."/>
            <person name="Mehta T."/>
            <person name="Montmayeur A."/>
            <person name="Murphy C."/>
            <person name="Neiman D."/>
            <person name="Pearson M."/>
            <person name="Priest M."/>
            <person name="Roberts A."/>
            <person name="Saif S."/>
            <person name="Shea T."/>
            <person name="Shenoy N."/>
            <person name="Sisk P."/>
            <person name="Stolte C."/>
            <person name="Sykes S."/>
            <person name="White J."/>
            <person name="Yandava C."/>
            <person name="Wortman J."/>
            <person name="Nusbaum C."/>
            <person name="Birren B."/>
        </authorList>
    </citation>
    <scope>NUCLEOTIDE SEQUENCE [LARGE SCALE GENOMIC DNA]</scope>
    <source>
        <strain evidence="2 3">WAL-19142</strain>
    </source>
</reference>
<dbReference type="GeneID" id="93164681"/>
<dbReference type="InterPro" id="IPR039422">
    <property type="entry name" value="MarR/SlyA-like"/>
</dbReference>
<feature type="domain" description="HTH marR-type" evidence="1">
    <location>
        <begin position="1"/>
        <end position="145"/>
    </location>
</feature>
<dbReference type="Proteomes" id="UP000037392">
    <property type="component" value="Unassembled WGS sequence"/>
</dbReference>
<dbReference type="GO" id="GO:0006950">
    <property type="term" value="P:response to stress"/>
    <property type="evidence" value="ECO:0007669"/>
    <property type="project" value="TreeGrafter"/>
</dbReference>
<dbReference type="PROSITE" id="PS50995">
    <property type="entry name" value="HTH_MARR_2"/>
    <property type="match status" value="1"/>
</dbReference>
<dbReference type="RefSeq" id="WP_007862790.1">
    <property type="nucleotide sequence ID" value="NZ_KQ235876.1"/>
</dbReference>
<dbReference type="EMBL" id="ADLK01000008">
    <property type="protein sequence ID" value="KMW22699.1"/>
    <property type="molecule type" value="Genomic_DNA"/>
</dbReference>
<evidence type="ECO:0000259" key="1">
    <source>
        <dbReference type="PROSITE" id="PS50995"/>
    </source>
</evidence>
<dbReference type="OrthoDB" id="2057653at2"/>
<name>A0A0J9CDX9_9FIRM</name>
<accession>A0A0J9CDX9</accession>
<dbReference type="PANTHER" id="PTHR33164">
    <property type="entry name" value="TRANSCRIPTIONAL REGULATOR, MARR FAMILY"/>
    <property type="match status" value="1"/>
</dbReference>
<dbReference type="SMART" id="SM00347">
    <property type="entry name" value="HTH_MARR"/>
    <property type="match status" value="1"/>
</dbReference>
<comment type="caution">
    <text evidence="2">The sequence shown here is derived from an EMBL/GenBank/DDBJ whole genome shotgun (WGS) entry which is preliminary data.</text>
</comment>
<proteinExistence type="predicted"/>
<dbReference type="Gene3D" id="1.10.10.10">
    <property type="entry name" value="Winged helix-like DNA-binding domain superfamily/Winged helix DNA-binding domain"/>
    <property type="match status" value="1"/>
</dbReference>
<dbReference type="PATRIC" id="fig|742734.4.peg.1327"/>
<organism evidence="2 3">
    <name type="scientific">[Clostridium] citroniae WAL-19142</name>
    <dbReference type="NCBI Taxonomy" id="742734"/>
    <lineage>
        <taxon>Bacteria</taxon>
        <taxon>Bacillati</taxon>
        <taxon>Bacillota</taxon>
        <taxon>Clostridia</taxon>
        <taxon>Lachnospirales</taxon>
        <taxon>Lachnospiraceae</taxon>
        <taxon>Enterocloster</taxon>
    </lineage>
</organism>
<dbReference type="PANTHER" id="PTHR33164:SF89">
    <property type="entry name" value="MARR FAMILY REGULATORY PROTEIN"/>
    <property type="match status" value="1"/>
</dbReference>
<dbReference type="InterPro" id="IPR000835">
    <property type="entry name" value="HTH_MarR-typ"/>
</dbReference>
<dbReference type="GO" id="GO:0003700">
    <property type="term" value="F:DNA-binding transcription factor activity"/>
    <property type="evidence" value="ECO:0007669"/>
    <property type="project" value="InterPro"/>
</dbReference>
<dbReference type="InterPro" id="IPR036388">
    <property type="entry name" value="WH-like_DNA-bd_sf"/>
</dbReference>
<evidence type="ECO:0000313" key="2">
    <source>
        <dbReference type="EMBL" id="KMW22699.1"/>
    </source>
</evidence>
<gene>
    <name evidence="2" type="ORF">HMPREF9470_01234</name>
</gene>
<evidence type="ECO:0000313" key="3">
    <source>
        <dbReference type="Proteomes" id="UP000037392"/>
    </source>
</evidence>
<dbReference type="SUPFAM" id="SSF46785">
    <property type="entry name" value="Winged helix' DNA-binding domain"/>
    <property type="match status" value="1"/>
</dbReference>